<proteinExistence type="predicted"/>
<sequence>MIPVEPTESAAERPGGSFGDFEIEDISVGPYAHGFGRSEGRTFAFRVRKSVLYVEVYRDYCERTVPSSDDVIATANRSVTDIDLTDERSISAVVRDAVHSAESDSSHSPARGSGVTTLRGVLDRLGSIIDSVR</sequence>
<protein>
    <submittedName>
        <fullName evidence="1">Uncharacterized protein</fullName>
    </submittedName>
</protein>
<gene>
    <name evidence="1" type="ORF">FNL38_105473</name>
</gene>
<name>A0A652YNK6_NOCGL</name>
<dbReference type="AlphaFoldDB" id="A0A652YNK6"/>
<evidence type="ECO:0000313" key="1">
    <source>
        <dbReference type="EMBL" id="TYQ03323.1"/>
    </source>
</evidence>
<comment type="caution">
    <text evidence="1">The sequence shown here is derived from an EMBL/GenBank/DDBJ whole genome shotgun (WGS) entry which is preliminary data.</text>
</comment>
<organism evidence="1">
    <name type="scientific">Nocardia globerula</name>
    <dbReference type="NCBI Taxonomy" id="1818"/>
    <lineage>
        <taxon>Bacteria</taxon>
        <taxon>Bacillati</taxon>
        <taxon>Actinomycetota</taxon>
        <taxon>Actinomycetes</taxon>
        <taxon>Mycobacteriales</taxon>
        <taxon>Nocardiaceae</taxon>
        <taxon>Nocardia</taxon>
    </lineage>
</organism>
<dbReference type="EMBL" id="VNIQ01000005">
    <property type="protein sequence ID" value="TYQ03323.1"/>
    <property type="molecule type" value="Genomic_DNA"/>
</dbReference>
<accession>A0A652YNK6</accession>
<reference evidence="1" key="1">
    <citation type="submission" date="2019-07" db="EMBL/GenBank/DDBJ databases">
        <title>Genomic Encyclopedia of Type Strains, Phase IV (KMG-IV): sequencing the most valuable type-strain genomes for metagenomic binning, comparative biology and taxonomic classification.</title>
        <authorList>
            <person name="Goeker M."/>
        </authorList>
    </citation>
    <scope>NUCLEOTIDE SEQUENCE</scope>
    <source>
        <strain evidence="1">DSM 44596</strain>
    </source>
</reference>